<keyword evidence="3" id="KW-1185">Reference proteome</keyword>
<proteinExistence type="predicted"/>
<feature type="domain" description="Wadjet protein JetD C-terminal" evidence="1">
    <location>
        <begin position="230"/>
        <end position="328"/>
    </location>
</feature>
<dbReference type="Proteomes" id="UP000199305">
    <property type="component" value="Unassembled WGS sequence"/>
</dbReference>
<dbReference type="RefSeq" id="WP_091512597.1">
    <property type="nucleotide sequence ID" value="NZ_FNFH01000003.1"/>
</dbReference>
<evidence type="ECO:0000313" key="2">
    <source>
        <dbReference type="EMBL" id="SDK24677.1"/>
    </source>
</evidence>
<dbReference type="EMBL" id="FNFH01000003">
    <property type="protein sequence ID" value="SDK24677.1"/>
    <property type="molecule type" value="Genomic_DNA"/>
</dbReference>
<dbReference type="OrthoDB" id="322908at2"/>
<dbReference type="InterPro" id="IPR024534">
    <property type="entry name" value="JetD_C"/>
</dbReference>
<sequence length="403" mass="45705">MSIRIPELAAANPVIMGLLEYVLERRDRQILAGEEKPIALTLDPGNAPRDLRAVLAPFNDPLYDDGELWEELQWLANDYRCFSIKPAKRPGTGRGAWEGARLYFDDRREQLVREWLDRPRPVRVDPAWQRALTALAGRFECPQAFPPGGLQLDPGFESYDQLLECWAAVGEELAQDRQPTWRQLSARSFLGDSKYLDAEHRQALVRMLFPGRSDRVRERPILMHLYLPEEWREVLLVENQDSFLAIADCRPETMALVYIEGYRGGAARVRAPGVVRFGTLNEASLELRRDFLQWWQGQSSRDLPAHFWGDLDYEGMHIAAALKRSFASLDCWRPGYERLLARLQGGGGHPPELAGKARQRSLGQTGCPYADEYLIPALEREGACVDQEALSGRELHSLVAAGQ</sequence>
<organism evidence="2 3">
    <name type="scientific">Microbulbifer yueqingensis</name>
    <dbReference type="NCBI Taxonomy" id="658219"/>
    <lineage>
        <taxon>Bacteria</taxon>
        <taxon>Pseudomonadati</taxon>
        <taxon>Pseudomonadota</taxon>
        <taxon>Gammaproteobacteria</taxon>
        <taxon>Cellvibrionales</taxon>
        <taxon>Microbulbiferaceae</taxon>
        <taxon>Microbulbifer</taxon>
    </lineage>
</organism>
<name>A0A1G9ABD8_9GAMM</name>
<protein>
    <recommendedName>
        <fullName evidence="1">Wadjet protein JetD C-terminal domain-containing protein</fullName>
    </recommendedName>
</protein>
<evidence type="ECO:0000259" key="1">
    <source>
        <dbReference type="Pfam" id="PF09983"/>
    </source>
</evidence>
<gene>
    <name evidence="2" type="ORF">SAMN05216212_1933</name>
</gene>
<reference evidence="3" key="1">
    <citation type="submission" date="2016-10" db="EMBL/GenBank/DDBJ databases">
        <authorList>
            <person name="Varghese N."/>
            <person name="Submissions S."/>
        </authorList>
    </citation>
    <scope>NUCLEOTIDE SEQUENCE [LARGE SCALE GENOMIC DNA]</scope>
    <source>
        <strain evidence="3">CGMCC 1.10658</strain>
    </source>
</reference>
<dbReference type="STRING" id="658219.SAMN05216212_1933"/>
<accession>A0A1G9ABD8</accession>
<dbReference type="AlphaFoldDB" id="A0A1G9ABD8"/>
<dbReference type="Pfam" id="PF09983">
    <property type="entry name" value="JetD_C"/>
    <property type="match status" value="1"/>
</dbReference>
<evidence type="ECO:0000313" key="3">
    <source>
        <dbReference type="Proteomes" id="UP000199305"/>
    </source>
</evidence>